<evidence type="ECO:0000313" key="2">
    <source>
        <dbReference type="Proteomes" id="UP000652761"/>
    </source>
</evidence>
<comment type="caution">
    <text evidence="1">The sequence shown here is derived from an EMBL/GenBank/DDBJ whole genome shotgun (WGS) entry which is preliminary data.</text>
</comment>
<dbReference type="Proteomes" id="UP000652761">
    <property type="component" value="Unassembled WGS sequence"/>
</dbReference>
<gene>
    <name evidence="1" type="ORF">Taro_038093</name>
</gene>
<proteinExistence type="predicted"/>
<reference evidence="1" key="1">
    <citation type="submission" date="2017-07" db="EMBL/GenBank/DDBJ databases">
        <title>Taro Niue Genome Assembly and Annotation.</title>
        <authorList>
            <person name="Atibalentja N."/>
            <person name="Keating K."/>
            <person name="Fields C.J."/>
        </authorList>
    </citation>
    <scope>NUCLEOTIDE SEQUENCE</scope>
    <source>
        <strain evidence="1">Niue_2</strain>
        <tissue evidence="1">Leaf</tissue>
    </source>
</reference>
<dbReference type="EMBL" id="NMUH01003386">
    <property type="protein sequence ID" value="MQM05284.1"/>
    <property type="molecule type" value="Genomic_DNA"/>
</dbReference>
<evidence type="ECO:0000313" key="1">
    <source>
        <dbReference type="EMBL" id="MQM05284.1"/>
    </source>
</evidence>
<organism evidence="1 2">
    <name type="scientific">Colocasia esculenta</name>
    <name type="common">Wild taro</name>
    <name type="synonym">Arum esculentum</name>
    <dbReference type="NCBI Taxonomy" id="4460"/>
    <lineage>
        <taxon>Eukaryota</taxon>
        <taxon>Viridiplantae</taxon>
        <taxon>Streptophyta</taxon>
        <taxon>Embryophyta</taxon>
        <taxon>Tracheophyta</taxon>
        <taxon>Spermatophyta</taxon>
        <taxon>Magnoliopsida</taxon>
        <taxon>Liliopsida</taxon>
        <taxon>Araceae</taxon>
        <taxon>Aroideae</taxon>
        <taxon>Colocasieae</taxon>
        <taxon>Colocasia</taxon>
    </lineage>
</organism>
<sequence>LHASPRPLRGCSPVPPGHGLLSSLHFTHGGHISPPVTFAFDYSSFYSGWRIPEEGEEEEKDYFGQRGKGRGSRWYSSQSRPPFYLAHKNGTATPMNNYATTLQCDCGLIIPLSNPTSNQVFKENDQEFLRVNLIH</sequence>
<protein>
    <submittedName>
        <fullName evidence="1">Uncharacterized protein</fullName>
    </submittedName>
</protein>
<name>A0A843WMN4_COLES</name>
<feature type="non-terminal residue" evidence="1">
    <location>
        <position position="135"/>
    </location>
</feature>
<dbReference type="AlphaFoldDB" id="A0A843WMN4"/>
<keyword evidence="2" id="KW-1185">Reference proteome</keyword>
<accession>A0A843WMN4</accession>